<feature type="domain" description="CW-type" evidence="7">
    <location>
        <begin position="409"/>
        <end position="473"/>
    </location>
</feature>
<dbReference type="EnsemblPlants" id="AUR62027455-RA">
    <property type="protein sequence ID" value="AUR62027455-RA:cds"/>
    <property type="gene ID" value="AUR62027455"/>
</dbReference>
<dbReference type="PROSITE" id="PS01359">
    <property type="entry name" value="ZF_PHD_1"/>
    <property type="match status" value="1"/>
</dbReference>
<dbReference type="InterPro" id="IPR011011">
    <property type="entry name" value="Znf_FYVE_PHD"/>
</dbReference>
<evidence type="ECO:0000313" key="9">
    <source>
        <dbReference type="Proteomes" id="UP000596660"/>
    </source>
</evidence>
<organism evidence="8 9">
    <name type="scientific">Chenopodium quinoa</name>
    <name type="common">Quinoa</name>
    <dbReference type="NCBI Taxonomy" id="63459"/>
    <lineage>
        <taxon>Eukaryota</taxon>
        <taxon>Viridiplantae</taxon>
        <taxon>Streptophyta</taxon>
        <taxon>Embryophyta</taxon>
        <taxon>Tracheophyta</taxon>
        <taxon>Spermatophyta</taxon>
        <taxon>Magnoliopsida</taxon>
        <taxon>eudicotyledons</taxon>
        <taxon>Gunneridae</taxon>
        <taxon>Pentapetalae</taxon>
        <taxon>Caryophyllales</taxon>
        <taxon>Chenopodiaceae</taxon>
        <taxon>Chenopodioideae</taxon>
        <taxon>Atripliceae</taxon>
        <taxon>Chenopodium</taxon>
    </lineage>
</organism>
<dbReference type="FunFam" id="3.30.40.100:FF:000005">
    <property type="entry name" value="uncharacterized protein LOC106759733 isoform X4"/>
    <property type="match status" value="1"/>
</dbReference>
<keyword evidence="2 4" id="KW-0863">Zinc-finger</keyword>
<name>A0A803MDB2_CHEQI</name>
<dbReference type="SMART" id="SM00249">
    <property type="entry name" value="PHD"/>
    <property type="match status" value="1"/>
</dbReference>
<dbReference type="InterPro" id="IPR013083">
    <property type="entry name" value="Znf_RING/FYVE/PHD"/>
</dbReference>
<evidence type="ECO:0000256" key="5">
    <source>
        <dbReference type="SAM" id="MobiDB-lite"/>
    </source>
</evidence>
<dbReference type="OMA" id="LDMCIAN"/>
<dbReference type="PROSITE" id="PS50016">
    <property type="entry name" value="ZF_PHD_2"/>
    <property type="match status" value="1"/>
</dbReference>
<dbReference type="GO" id="GO:0003677">
    <property type="term" value="F:DNA binding"/>
    <property type="evidence" value="ECO:0007669"/>
    <property type="project" value="TreeGrafter"/>
</dbReference>
<dbReference type="GO" id="GO:0006355">
    <property type="term" value="P:regulation of DNA-templated transcription"/>
    <property type="evidence" value="ECO:0007669"/>
    <property type="project" value="TreeGrafter"/>
</dbReference>
<dbReference type="PROSITE" id="PS51050">
    <property type="entry name" value="ZF_CW"/>
    <property type="match status" value="1"/>
</dbReference>
<dbReference type="Gene3D" id="3.30.40.10">
    <property type="entry name" value="Zinc/RING finger domain, C3HC4 (zinc finger)"/>
    <property type="match status" value="1"/>
</dbReference>
<feature type="domain" description="PHD-type" evidence="6">
    <location>
        <begin position="264"/>
        <end position="315"/>
    </location>
</feature>
<dbReference type="GO" id="GO:0031445">
    <property type="term" value="P:regulation of heterochromatin formation"/>
    <property type="evidence" value="ECO:0007669"/>
    <property type="project" value="TreeGrafter"/>
</dbReference>
<dbReference type="GO" id="GO:0006338">
    <property type="term" value="P:chromatin remodeling"/>
    <property type="evidence" value="ECO:0007669"/>
    <property type="project" value="InterPro"/>
</dbReference>
<evidence type="ECO:0000256" key="3">
    <source>
        <dbReference type="ARBA" id="ARBA00022833"/>
    </source>
</evidence>
<evidence type="ECO:0000256" key="4">
    <source>
        <dbReference type="PROSITE-ProRule" id="PRU00146"/>
    </source>
</evidence>
<dbReference type="InterPro" id="IPR011124">
    <property type="entry name" value="Znf_CW"/>
</dbReference>
<dbReference type="SUPFAM" id="SSF57903">
    <property type="entry name" value="FYVE/PHD zinc finger"/>
    <property type="match status" value="1"/>
</dbReference>
<evidence type="ECO:0000259" key="6">
    <source>
        <dbReference type="PROSITE" id="PS50016"/>
    </source>
</evidence>
<feature type="region of interest" description="Disordered" evidence="5">
    <location>
        <begin position="242"/>
        <end position="264"/>
    </location>
</feature>
<dbReference type="GO" id="GO:0045740">
    <property type="term" value="P:positive regulation of DNA replication"/>
    <property type="evidence" value="ECO:0007669"/>
    <property type="project" value="TreeGrafter"/>
</dbReference>
<evidence type="ECO:0000259" key="7">
    <source>
        <dbReference type="PROSITE" id="PS51050"/>
    </source>
</evidence>
<dbReference type="Proteomes" id="UP000596660">
    <property type="component" value="Unplaced"/>
</dbReference>
<dbReference type="InterPro" id="IPR047171">
    <property type="entry name" value="BAZ1A"/>
</dbReference>
<dbReference type="GO" id="GO:0008270">
    <property type="term" value="F:zinc ion binding"/>
    <property type="evidence" value="ECO:0007669"/>
    <property type="project" value="UniProtKB-KW"/>
</dbReference>
<dbReference type="AlphaFoldDB" id="A0A803MDB2"/>
<keyword evidence="9" id="KW-1185">Reference proteome</keyword>
<dbReference type="Gene3D" id="3.30.40.100">
    <property type="match status" value="1"/>
</dbReference>
<dbReference type="Pfam" id="PF00628">
    <property type="entry name" value="PHD"/>
    <property type="match status" value="1"/>
</dbReference>
<dbReference type="InterPro" id="IPR019787">
    <property type="entry name" value="Znf_PHD-finger"/>
</dbReference>
<keyword evidence="3" id="KW-0862">Zinc</keyword>
<dbReference type="GO" id="GO:0008623">
    <property type="term" value="C:CHRAC"/>
    <property type="evidence" value="ECO:0007669"/>
    <property type="project" value="TreeGrafter"/>
</dbReference>
<dbReference type="InterPro" id="IPR019786">
    <property type="entry name" value="Zinc_finger_PHD-type_CS"/>
</dbReference>
<evidence type="ECO:0000256" key="1">
    <source>
        <dbReference type="ARBA" id="ARBA00022723"/>
    </source>
</evidence>
<dbReference type="GO" id="GO:0000228">
    <property type="term" value="C:nuclear chromosome"/>
    <property type="evidence" value="ECO:0007669"/>
    <property type="project" value="TreeGrafter"/>
</dbReference>
<dbReference type="PANTHER" id="PTHR46510:SF1">
    <property type="entry name" value="BROMODOMAIN ADJACENT TO ZINC FINGER DOMAIN PROTEIN 1A"/>
    <property type="match status" value="1"/>
</dbReference>
<protein>
    <submittedName>
        <fullName evidence="8">Uncharacterized protein</fullName>
    </submittedName>
</protein>
<reference evidence="8" key="1">
    <citation type="journal article" date="2017" name="Nature">
        <title>The genome of Chenopodium quinoa.</title>
        <authorList>
            <person name="Jarvis D.E."/>
            <person name="Ho Y.S."/>
            <person name="Lightfoot D.J."/>
            <person name="Schmoeckel S.M."/>
            <person name="Li B."/>
            <person name="Borm T.J.A."/>
            <person name="Ohyanagi H."/>
            <person name="Mineta K."/>
            <person name="Michell C.T."/>
            <person name="Saber N."/>
            <person name="Kharbatia N.M."/>
            <person name="Rupper R.R."/>
            <person name="Sharp A.R."/>
            <person name="Dally N."/>
            <person name="Boughton B.A."/>
            <person name="Woo Y.H."/>
            <person name="Gao G."/>
            <person name="Schijlen E.G.W.M."/>
            <person name="Guo X."/>
            <person name="Momin A.A."/>
            <person name="Negrao S."/>
            <person name="Al-Babili S."/>
            <person name="Gehring C."/>
            <person name="Roessner U."/>
            <person name="Jung C."/>
            <person name="Murphy K."/>
            <person name="Arold S.T."/>
            <person name="Gojobori T."/>
            <person name="van der Linden C.G."/>
            <person name="van Loo E.N."/>
            <person name="Jellen E.N."/>
            <person name="Maughan P.J."/>
            <person name="Tester M."/>
        </authorList>
    </citation>
    <scope>NUCLEOTIDE SEQUENCE [LARGE SCALE GENOMIC DNA]</scope>
    <source>
        <strain evidence="8">cv. PI 614886</strain>
    </source>
</reference>
<keyword evidence="1" id="KW-0479">Metal-binding</keyword>
<dbReference type="InterPro" id="IPR001965">
    <property type="entry name" value="Znf_PHD"/>
</dbReference>
<sequence length="525" mass="57360">MSILLDGNVWQMDSKPETGNAFGGGAVDVGVGMLSNMQSCSQLSGLSITSETSALNFVYHRKRVSKNPVPVFPTLSPDNITFVYERRKNQKSVATNFTAMVSENSLPNGACTSGIRSDNDAIAIPLGTRKRGLNEREATRVFSIEQPLTTSEAIDGYVTEDRGFDVKDKMHKAFELYSVDDSCSSSRLDMDSGSSPLKNKVDDTDECSSSGAVVVDVTGNDQSISVKGLCVSILRSHGLLSDSGSNRSGTSEEDAPSCSGSSCSRTCNVCSRIGTADTNMLICDECEKAFHISCFNPCIRKIPTDDWYCQPCSKKKHNLLKERAVRKSSIIRTDKGSVTSEGDFSPIALMLNDSQPYITSVRVGKGFQAFVPEWCGPVTRGVSFFSEPMELDPLLSVNFPGPKSGKPHKAFIGNWLQCRDVIVGMGDNIDGTICGKWRRAPLFEVQTDNWDCFHSVLWDPSHADCSVPQELETEEVMKQLKYIEMLRPRLAAKRRKLDMCIANGSEVPTEDVSKCTGSVDAARTT</sequence>
<proteinExistence type="predicted"/>
<evidence type="ECO:0000313" key="8">
    <source>
        <dbReference type="EnsemblPlants" id="AUR62027455-RA:cds"/>
    </source>
</evidence>
<dbReference type="Gramene" id="AUR62027455-RA">
    <property type="protein sequence ID" value="AUR62027455-RA:cds"/>
    <property type="gene ID" value="AUR62027455"/>
</dbReference>
<accession>A0A803MDB2</accession>
<dbReference type="PANTHER" id="PTHR46510">
    <property type="entry name" value="BROMODOMAIN ADJACENT TO ZINC FINGER DOMAIN PROTEIN 1A"/>
    <property type="match status" value="1"/>
</dbReference>
<reference evidence="8" key="2">
    <citation type="submission" date="2021-03" db="UniProtKB">
        <authorList>
            <consortium name="EnsemblPlants"/>
        </authorList>
    </citation>
    <scope>IDENTIFICATION</scope>
</reference>
<evidence type="ECO:0000256" key="2">
    <source>
        <dbReference type="ARBA" id="ARBA00022771"/>
    </source>
</evidence>